<evidence type="ECO:0000259" key="1">
    <source>
        <dbReference type="Pfam" id="PF00668"/>
    </source>
</evidence>
<dbReference type="InterPro" id="IPR023213">
    <property type="entry name" value="CAT-like_dom_sf"/>
</dbReference>
<dbReference type="EMBL" id="STFF01000010">
    <property type="protein sequence ID" value="THU32990.1"/>
    <property type="molecule type" value="Genomic_DNA"/>
</dbReference>
<dbReference type="InterPro" id="IPR001242">
    <property type="entry name" value="Condensation_dom"/>
</dbReference>
<dbReference type="SUPFAM" id="SSF52777">
    <property type="entry name" value="CoA-dependent acyltransferases"/>
    <property type="match status" value="2"/>
</dbReference>
<dbReference type="GO" id="GO:0031177">
    <property type="term" value="F:phosphopantetheine binding"/>
    <property type="evidence" value="ECO:0007669"/>
    <property type="project" value="TreeGrafter"/>
</dbReference>
<dbReference type="Proteomes" id="UP000306918">
    <property type="component" value="Unassembled WGS sequence"/>
</dbReference>
<feature type="domain" description="Condensation" evidence="1">
    <location>
        <begin position="4"/>
        <end position="337"/>
    </location>
</feature>
<evidence type="ECO:0000313" key="2">
    <source>
        <dbReference type="EMBL" id="THU32990.1"/>
    </source>
</evidence>
<reference evidence="2 3" key="1">
    <citation type="submission" date="2019-04" db="EMBL/GenBank/DDBJ databases">
        <title>Niastella caeni sp. nov., isolated from activated sludge.</title>
        <authorList>
            <person name="Sheng M."/>
        </authorList>
    </citation>
    <scope>NUCLEOTIDE SEQUENCE [LARGE SCALE GENOMIC DNA]</scope>
    <source>
        <strain evidence="2 3">HX-2-15</strain>
    </source>
</reference>
<dbReference type="AlphaFoldDB" id="A0A4S8HD83"/>
<dbReference type="PANTHER" id="PTHR45527:SF1">
    <property type="entry name" value="FATTY ACID SYNTHASE"/>
    <property type="match status" value="1"/>
</dbReference>
<dbReference type="OrthoDB" id="660286at2"/>
<keyword evidence="3" id="KW-1185">Reference proteome</keyword>
<evidence type="ECO:0000313" key="3">
    <source>
        <dbReference type="Proteomes" id="UP000306918"/>
    </source>
</evidence>
<dbReference type="GO" id="GO:0043041">
    <property type="term" value="P:amino acid activation for nonribosomal peptide biosynthetic process"/>
    <property type="evidence" value="ECO:0007669"/>
    <property type="project" value="TreeGrafter"/>
</dbReference>
<dbReference type="GO" id="GO:0003824">
    <property type="term" value="F:catalytic activity"/>
    <property type="evidence" value="ECO:0007669"/>
    <property type="project" value="InterPro"/>
</dbReference>
<dbReference type="Gene3D" id="3.30.559.30">
    <property type="entry name" value="Nonribosomal peptide synthetase, condensation domain"/>
    <property type="match status" value="1"/>
</dbReference>
<dbReference type="GO" id="GO:0044550">
    <property type="term" value="P:secondary metabolite biosynthetic process"/>
    <property type="evidence" value="ECO:0007669"/>
    <property type="project" value="TreeGrafter"/>
</dbReference>
<organism evidence="2 3">
    <name type="scientific">Niastella caeni</name>
    <dbReference type="NCBI Taxonomy" id="2569763"/>
    <lineage>
        <taxon>Bacteria</taxon>
        <taxon>Pseudomonadati</taxon>
        <taxon>Bacteroidota</taxon>
        <taxon>Chitinophagia</taxon>
        <taxon>Chitinophagales</taxon>
        <taxon>Chitinophagaceae</taxon>
        <taxon>Niastella</taxon>
    </lineage>
</organism>
<sequence length="436" mass="50206">MTSSKMYLLTSGQRYLYNRLKSAPTLCKPFQRVYRFRQNYKYIEFIKALQYTVSKHPALRLQINEAPNSLTQHFPNLNIDITKEEVKGLGKLFKSIYANILLKEESKPIMDLRTEPPLKAKIVKVNGESLLSICIDHISVDEIAFDNFEKELIDNYTLFCCNSILPDSECNSFSEYILRETKQRIRENENLTYWQNHLKEAPLYFPASATKKMHPAGFIKMQLKGETYTSLLLLCKKNKCSLFNIVVACQLLLLFSIDKTTDAVIGIPISNRSRPQDHKIIGNLVSPLYVRFTINPNESIECFIQRTRDTVLASILHKQYDYSSLIRFLLSTRQSNNSRINLSKGCSFIMHSDPLQFPNALFSERVYLITASSSKVPIGYFTLGAHQFTQSLSLDLAWDKILWPVNPTEMRNKLQVVIELITTANSNRCNEVINKI</sequence>
<protein>
    <recommendedName>
        <fullName evidence="1">Condensation domain-containing protein</fullName>
    </recommendedName>
</protein>
<comment type="caution">
    <text evidence="2">The sequence shown here is derived from an EMBL/GenBank/DDBJ whole genome shotgun (WGS) entry which is preliminary data.</text>
</comment>
<dbReference type="GO" id="GO:0005737">
    <property type="term" value="C:cytoplasm"/>
    <property type="evidence" value="ECO:0007669"/>
    <property type="project" value="TreeGrafter"/>
</dbReference>
<dbReference type="RefSeq" id="WP_136580180.1">
    <property type="nucleotide sequence ID" value="NZ_STFF01000010.1"/>
</dbReference>
<dbReference type="Pfam" id="PF00668">
    <property type="entry name" value="Condensation"/>
    <property type="match status" value="1"/>
</dbReference>
<dbReference type="PANTHER" id="PTHR45527">
    <property type="entry name" value="NONRIBOSOMAL PEPTIDE SYNTHETASE"/>
    <property type="match status" value="1"/>
</dbReference>
<name>A0A4S8HD83_9BACT</name>
<gene>
    <name evidence="2" type="ORF">FAM09_26465</name>
</gene>
<proteinExistence type="predicted"/>
<accession>A0A4S8HD83</accession>
<dbReference type="Gene3D" id="3.30.559.10">
    <property type="entry name" value="Chloramphenicol acetyltransferase-like domain"/>
    <property type="match status" value="1"/>
</dbReference>